<reference evidence="5" key="1">
    <citation type="submission" date="2016-01" db="EMBL/GenBank/DDBJ databases">
        <authorList>
            <person name="Mcilroy J.S."/>
            <person name="Karst M S."/>
            <person name="Albertsen M."/>
        </authorList>
    </citation>
    <scope>NUCLEOTIDE SEQUENCE</scope>
    <source>
        <strain evidence="5">Cfx-K</strain>
    </source>
</reference>
<accession>A0A160T6W4</accession>
<dbReference type="InterPro" id="IPR000843">
    <property type="entry name" value="HTH_LacI"/>
</dbReference>
<dbReference type="PROSITE" id="PS50932">
    <property type="entry name" value="HTH_LACI_2"/>
    <property type="match status" value="1"/>
</dbReference>
<dbReference type="InterPro" id="IPR046335">
    <property type="entry name" value="LacI/GalR-like_sensor"/>
</dbReference>
<dbReference type="Gene3D" id="1.10.260.40">
    <property type="entry name" value="lambda repressor-like DNA-binding domains"/>
    <property type="match status" value="1"/>
</dbReference>
<sequence>MAEESKNARRPSMSDVARLAGVSQTTVSFILNDTPGSSISPDTRDRVLAAVRELDYRPNVSARNLRTQSTHLIGYGFDDPSGVTSHPVLDRFLYSAILSLEAAGYHLLTFVTGSRTDTAEYQELYRRGQVAGFVVANTNDDDPRIACLMEEGIPFAAFGRANDAWDFPWVDVDGIDGMTQVVAHLTAAGHRRVGLITWPEGSKAGSHRELGYAAGLAAAGLAPDPAWVVRGENLVETGIAGMNALLQLPAERRPTAVACVSDQIAVGAGHAAAAAGLVVGRDVALTGYDDSALAPFLQPPLTSIRQPITDVGRAIVRLLLGELRGQPETPRGVLLKPRLVVRESSGKTKDEG</sequence>
<dbReference type="PROSITE" id="PS00356">
    <property type="entry name" value="HTH_LACI_1"/>
    <property type="match status" value="1"/>
</dbReference>
<organism evidence="5 6">
    <name type="scientific">Candidatus Promineifilum breve</name>
    <dbReference type="NCBI Taxonomy" id="1806508"/>
    <lineage>
        <taxon>Bacteria</taxon>
        <taxon>Bacillati</taxon>
        <taxon>Chloroflexota</taxon>
        <taxon>Ardenticatenia</taxon>
        <taxon>Candidatus Promineifilales</taxon>
        <taxon>Candidatus Promineifilaceae</taxon>
        <taxon>Candidatus Promineifilum</taxon>
    </lineage>
</organism>
<feature type="domain" description="HTH lacI-type" evidence="4">
    <location>
        <begin position="11"/>
        <end position="67"/>
    </location>
</feature>
<evidence type="ECO:0000256" key="2">
    <source>
        <dbReference type="ARBA" id="ARBA00023125"/>
    </source>
</evidence>
<dbReference type="InterPro" id="IPR010982">
    <property type="entry name" value="Lambda_DNA-bd_dom_sf"/>
</dbReference>
<keyword evidence="6" id="KW-1185">Reference proteome</keyword>
<evidence type="ECO:0000256" key="3">
    <source>
        <dbReference type="ARBA" id="ARBA00023163"/>
    </source>
</evidence>
<protein>
    <submittedName>
        <fullName evidence="5">LacI family transcriptional regulator</fullName>
    </submittedName>
</protein>
<dbReference type="RefSeq" id="WP_095045474.1">
    <property type="nucleotide sequence ID" value="NZ_LN890656.1"/>
</dbReference>
<dbReference type="InterPro" id="IPR028082">
    <property type="entry name" value="Peripla_BP_I"/>
</dbReference>
<dbReference type="KEGG" id="pbf:CFX0092_B0627"/>
<dbReference type="CDD" id="cd06292">
    <property type="entry name" value="PBP1_AglR_RafR-like"/>
    <property type="match status" value="1"/>
</dbReference>
<dbReference type="EMBL" id="LN890656">
    <property type="protein sequence ID" value="CUS06161.1"/>
    <property type="molecule type" value="Genomic_DNA"/>
</dbReference>
<dbReference type="GO" id="GO:0003700">
    <property type="term" value="F:DNA-binding transcription factor activity"/>
    <property type="evidence" value="ECO:0007669"/>
    <property type="project" value="TreeGrafter"/>
</dbReference>
<dbReference type="Gene3D" id="3.40.50.2300">
    <property type="match status" value="2"/>
</dbReference>
<dbReference type="Proteomes" id="UP000215027">
    <property type="component" value="Chromosome II"/>
</dbReference>
<dbReference type="Pfam" id="PF13377">
    <property type="entry name" value="Peripla_BP_3"/>
    <property type="match status" value="1"/>
</dbReference>
<proteinExistence type="predicted"/>
<dbReference type="GO" id="GO:0000976">
    <property type="term" value="F:transcription cis-regulatory region binding"/>
    <property type="evidence" value="ECO:0007669"/>
    <property type="project" value="TreeGrafter"/>
</dbReference>
<evidence type="ECO:0000313" key="6">
    <source>
        <dbReference type="Proteomes" id="UP000215027"/>
    </source>
</evidence>
<dbReference type="PANTHER" id="PTHR30146">
    <property type="entry name" value="LACI-RELATED TRANSCRIPTIONAL REPRESSOR"/>
    <property type="match status" value="1"/>
</dbReference>
<dbReference type="CDD" id="cd01392">
    <property type="entry name" value="HTH_LacI"/>
    <property type="match status" value="1"/>
</dbReference>
<keyword evidence="1" id="KW-0805">Transcription regulation</keyword>
<name>A0A160T6W4_9CHLR</name>
<dbReference type="SMART" id="SM00354">
    <property type="entry name" value="HTH_LACI"/>
    <property type="match status" value="1"/>
</dbReference>
<dbReference type="OrthoDB" id="9784962at2"/>
<keyword evidence="3" id="KW-0804">Transcription</keyword>
<dbReference type="SUPFAM" id="SSF47413">
    <property type="entry name" value="lambda repressor-like DNA-binding domains"/>
    <property type="match status" value="1"/>
</dbReference>
<gene>
    <name evidence="5" type="ORF">CFX0092_B0627</name>
</gene>
<dbReference type="AlphaFoldDB" id="A0A160T6W4"/>
<dbReference type="PANTHER" id="PTHR30146:SF109">
    <property type="entry name" value="HTH-TYPE TRANSCRIPTIONAL REGULATOR GALS"/>
    <property type="match status" value="1"/>
</dbReference>
<dbReference type="Pfam" id="PF00356">
    <property type="entry name" value="LacI"/>
    <property type="match status" value="1"/>
</dbReference>
<dbReference type="SUPFAM" id="SSF53822">
    <property type="entry name" value="Periplasmic binding protein-like I"/>
    <property type="match status" value="1"/>
</dbReference>
<evidence type="ECO:0000256" key="1">
    <source>
        <dbReference type="ARBA" id="ARBA00023015"/>
    </source>
</evidence>
<evidence type="ECO:0000259" key="4">
    <source>
        <dbReference type="PROSITE" id="PS50932"/>
    </source>
</evidence>
<keyword evidence="2" id="KW-0238">DNA-binding</keyword>
<evidence type="ECO:0000313" key="5">
    <source>
        <dbReference type="EMBL" id="CUS06161.1"/>
    </source>
</evidence>